<organism evidence="2">
    <name type="scientific">uncultured Gemmatimonadaceae bacterium</name>
    <dbReference type="NCBI Taxonomy" id="246130"/>
    <lineage>
        <taxon>Bacteria</taxon>
        <taxon>Pseudomonadati</taxon>
        <taxon>Gemmatimonadota</taxon>
        <taxon>Gemmatimonadia</taxon>
        <taxon>Gemmatimonadales</taxon>
        <taxon>Gemmatimonadaceae</taxon>
        <taxon>environmental samples</taxon>
    </lineage>
</organism>
<sequence length="77" mass="7956">CRRCNCLSPSPPITYAGPAPWRFCSACSRSSRSGRAARTRSGPSSSGPSSLRSSPSWARSPGYYSGASGGSTVTRPA</sequence>
<feature type="compositionally biased region" description="Low complexity" evidence="1">
    <location>
        <begin position="32"/>
        <end position="66"/>
    </location>
</feature>
<feature type="non-terminal residue" evidence="2">
    <location>
        <position position="1"/>
    </location>
</feature>
<reference evidence="2" key="1">
    <citation type="submission" date="2020-02" db="EMBL/GenBank/DDBJ databases">
        <authorList>
            <person name="Meier V. D."/>
        </authorList>
    </citation>
    <scope>NUCLEOTIDE SEQUENCE</scope>
    <source>
        <strain evidence="2">AVDCRST_MAG40</strain>
    </source>
</reference>
<accession>A0A6J4M3F3</accession>
<proteinExistence type="predicted"/>
<name>A0A6J4M3F3_9BACT</name>
<evidence type="ECO:0000313" key="2">
    <source>
        <dbReference type="EMBL" id="CAA9347959.1"/>
    </source>
</evidence>
<dbReference type="EMBL" id="CADCTX010000765">
    <property type="protein sequence ID" value="CAA9347959.1"/>
    <property type="molecule type" value="Genomic_DNA"/>
</dbReference>
<feature type="region of interest" description="Disordered" evidence="1">
    <location>
        <begin position="32"/>
        <end position="77"/>
    </location>
</feature>
<feature type="non-terminal residue" evidence="2">
    <location>
        <position position="77"/>
    </location>
</feature>
<dbReference type="AlphaFoldDB" id="A0A6J4M3F3"/>
<protein>
    <submittedName>
        <fullName evidence="2">Uncharacterized protein</fullName>
    </submittedName>
</protein>
<gene>
    <name evidence="2" type="ORF">AVDCRST_MAG40-2738</name>
</gene>
<evidence type="ECO:0000256" key="1">
    <source>
        <dbReference type="SAM" id="MobiDB-lite"/>
    </source>
</evidence>